<dbReference type="InterPro" id="IPR036880">
    <property type="entry name" value="Kunitz_BPTI_sf"/>
</dbReference>
<dbReference type="SMART" id="SM00131">
    <property type="entry name" value="KU"/>
    <property type="match status" value="11"/>
</dbReference>
<dbReference type="Proteomes" id="UP000008549">
    <property type="component" value="Unassembled WGS sequence"/>
</dbReference>
<dbReference type="SMART" id="SM00408">
    <property type="entry name" value="IGc2"/>
    <property type="match status" value="1"/>
</dbReference>
<dbReference type="GO" id="GO:0030198">
    <property type="term" value="P:extracellular matrix organization"/>
    <property type="evidence" value="ECO:0007669"/>
    <property type="project" value="InterPro"/>
</dbReference>
<keyword evidence="2" id="KW-0217">Developmental protein</keyword>
<dbReference type="Pfam" id="PF05986">
    <property type="entry name" value="ADAMTS_spacer1"/>
    <property type="match status" value="1"/>
</dbReference>
<dbReference type="PROSITE" id="PS50092">
    <property type="entry name" value="TSP1"/>
    <property type="match status" value="6"/>
</dbReference>
<feature type="domain" description="BPTI/Kunitz inhibitor" evidence="19">
    <location>
        <begin position="1447"/>
        <end position="1497"/>
    </location>
</feature>
<reference evidence="22 23" key="1">
    <citation type="journal article" date="2003" name="PLoS Biol.">
        <title>The genome sequence of Caenorhabditis briggsae: a platform for comparative genomics.</title>
        <authorList>
            <person name="Stein L.D."/>
            <person name="Bao Z."/>
            <person name="Blasiar D."/>
            <person name="Blumenthal T."/>
            <person name="Brent M.R."/>
            <person name="Chen N."/>
            <person name="Chinwalla A."/>
            <person name="Clarke L."/>
            <person name="Clee C."/>
            <person name="Coghlan A."/>
            <person name="Coulson A."/>
            <person name="D'Eustachio P."/>
            <person name="Fitch D.H."/>
            <person name="Fulton L.A."/>
            <person name="Fulton R.E."/>
            <person name="Griffiths-Jones S."/>
            <person name="Harris T.W."/>
            <person name="Hillier L.W."/>
            <person name="Kamath R."/>
            <person name="Kuwabara P.E."/>
            <person name="Mardis E.R."/>
            <person name="Marra M.A."/>
            <person name="Miner T.L."/>
            <person name="Minx P."/>
            <person name="Mullikin J.C."/>
            <person name="Plumb R.W."/>
            <person name="Rogers J."/>
            <person name="Schein J.E."/>
            <person name="Sohrmann M."/>
            <person name="Spieth J."/>
            <person name="Stajich J.E."/>
            <person name="Wei C."/>
            <person name="Willey D."/>
            <person name="Wilson R.K."/>
            <person name="Durbin R."/>
            <person name="Waterston R.H."/>
        </authorList>
    </citation>
    <scope>NUCLEOTIDE SEQUENCE [LARGE SCALE GENOMIC DNA]</scope>
    <source>
        <strain evidence="22 23">AF16</strain>
    </source>
</reference>
<dbReference type="FunFam" id="4.10.410.10:FF:000065">
    <property type="entry name" value="Hedgehog interacting protein-like protein"/>
    <property type="match status" value="1"/>
</dbReference>
<dbReference type="FunFam" id="4.10.410.10:FF:000005">
    <property type="entry name" value="Pancreatic trypsin inhibitor"/>
    <property type="match status" value="1"/>
</dbReference>
<feature type="region of interest" description="Disordered" evidence="17">
    <location>
        <begin position="1327"/>
        <end position="1361"/>
    </location>
</feature>
<dbReference type="PROSITE" id="PS50900">
    <property type="entry name" value="PLAC"/>
    <property type="match status" value="1"/>
</dbReference>
<feature type="region of interest" description="Disordered" evidence="17">
    <location>
        <begin position="1238"/>
        <end position="1271"/>
    </location>
</feature>
<dbReference type="eggNOG" id="KOG4597">
    <property type="taxonomic scope" value="Eukaryota"/>
</dbReference>
<evidence type="ECO:0000313" key="24">
    <source>
        <dbReference type="WormBase" id="CBG20566a"/>
    </source>
</evidence>
<keyword evidence="11 16" id="KW-1015">Disulfide bond</keyword>
<dbReference type="SUPFAM" id="SSF48726">
    <property type="entry name" value="Immunoglobulin"/>
    <property type="match status" value="1"/>
</dbReference>
<dbReference type="OMA" id="WFTGDWE"/>
<feature type="disulfide bond" evidence="16">
    <location>
        <begin position="102"/>
        <end position="106"/>
    </location>
</feature>
<dbReference type="WormBase" id="CBG20566a">
    <property type="protein sequence ID" value="CBP40610"/>
    <property type="gene ID" value="WBGene00039524"/>
    <property type="gene designation" value="Cbr-mig-6"/>
</dbReference>
<evidence type="ECO:0000256" key="7">
    <source>
        <dbReference type="ARBA" id="ARBA00022737"/>
    </source>
</evidence>
<dbReference type="STRING" id="6238.A8XY36"/>
<keyword evidence="5" id="KW-0646">Protease inhibitor</keyword>
<evidence type="ECO:0000256" key="17">
    <source>
        <dbReference type="SAM" id="MobiDB-lite"/>
    </source>
</evidence>
<dbReference type="InterPro" id="IPR036383">
    <property type="entry name" value="TSP1_rpt_sf"/>
</dbReference>
<feature type="disulfide bond" evidence="16">
    <location>
        <begin position="87"/>
        <end position="116"/>
    </location>
</feature>
<evidence type="ECO:0000256" key="10">
    <source>
        <dbReference type="ARBA" id="ARBA00022974"/>
    </source>
</evidence>
<evidence type="ECO:0000259" key="21">
    <source>
        <dbReference type="PROSITE" id="PS50900"/>
    </source>
</evidence>
<evidence type="ECO:0000256" key="3">
    <source>
        <dbReference type="ARBA" id="ARBA00022525"/>
    </source>
</evidence>
<comment type="subcellular location">
    <subcellularLocation>
        <location evidence="1">Secreted</location>
        <location evidence="1">Extracellular space</location>
        <location evidence="1">Extracellular matrix</location>
        <location evidence="1">Basement membrane</location>
    </subcellularLocation>
</comment>
<dbReference type="PANTHER" id="PTHR10083">
    <property type="entry name" value="KUNITZ-TYPE PROTEASE INHIBITOR-RELATED"/>
    <property type="match status" value="1"/>
</dbReference>
<evidence type="ECO:0000256" key="4">
    <source>
        <dbReference type="ARBA" id="ARBA00022530"/>
    </source>
</evidence>
<feature type="domain" description="BPTI/Kunitz inhibitor" evidence="19">
    <location>
        <begin position="1728"/>
        <end position="1778"/>
    </location>
</feature>
<dbReference type="CDD" id="cd22635">
    <property type="entry name" value="Kunitz_papilin"/>
    <property type="match status" value="1"/>
</dbReference>
<dbReference type="FunFam" id="4.10.410.10:FF:000020">
    <property type="entry name" value="Collagen, type VI, alpha 3"/>
    <property type="match status" value="4"/>
</dbReference>
<feature type="chain" id="PRO_5002733847" description="Papilin" evidence="18">
    <location>
        <begin position="20"/>
        <end position="2157"/>
    </location>
</feature>
<keyword evidence="13" id="KW-0393">Immunoglobulin domain</keyword>
<reference evidence="22 23" key="2">
    <citation type="journal article" date="2011" name="PLoS Genet.">
        <title>Caenorhabditis briggsae recombinant inbred line genotypes reveal inter-strain incompatibility and the evolution of recombination.</title>
        <authorList>
            <person name="Ross J.A."/>
            <person name="Koboldt D.C."/>
            <person name="Staisch J.E."/>
            <person name="Chamberlin H.M."/>
            <person name="Gupta B.P."/>
            <person name="Miller R.D."/>
            <person name="Baird S.E."/>
            <person name="Haag E.S."/>
        </authorList>
    </citation>
    <scope>NUCLEOTIDE SEQUENCE [LARGE SCALE GENOMIC DNA]</scope>
    <source>
        <strain evidence="22 23">AF16</strain>
    </source>
</reference>
<keyword evidence="9" id="KW-0722">Serine protease inhibitor</keyword>
<dbReference type="SUPFAM" id="SSF82895">
    <property type="entry name" value="TSP-1 type 1 repeat"/>
    <property type="match status" value="6"/>
</dbReference>
<dbReference type="PROSITE" id="PS50279">
    <property type="entry name" value="BPTI_KUNITZ_2"/>
    <property type="match status" value="11"/>
</dbReference>
<evidence type="ECO:0000256" key="6">
    <source>
        <dbReference type="ARBA" id="ARBA00022729"/>
    </source>
</evidence>
<proteinExistence type="inferred from homology"/>
<comment type="similarity">
    <text evidence="14">Belongs to the papilin family.</text>
</comment>
<gene>
    <name evidence="24" type="primary">mig-6</name>
    <name evidence="22" type="synonym">Cbr-mig-6</name>
    <name evidence="24" type="ORF">CBG20566</name>
    <name evidence="22" type="ORF">CBG_20566</name>
</gene>
<keyword evidence="23" id="KW-1185">Reference proteome</keyword>
<feature type="domain" description="BPTI/Kunitz inhibitor" evidence="19">
    <location>
        <begin position="1850"/>
        <end position="1900"/>
    </location>
</feature>
<dbReference type="FunCoup" id="A8XY36">
    <property type="interactions" value="155"/>
</dbReference>
<keyword evidence="4" id="KW-0272">Extracellular matrix</keyword>
<keyword evidence="12" id="KW-0325">Glycoprotein</keyword>
<evidence type="ECO:0000256" key="5">
    <source>
        <dbReference type="ARBA" id="ARBA00022690"/>
    </source>
</evidence>
<organism evidence="22 23">
    <name type="scientific">Caenorhabditis briggsae</name>
    <dbReference type="NCBI Taxonomy" id="6238"/>
    <lineage>
        <taxon>Eukaryota</taxon>
        <taxon>Metazoa</taxon>
        <taxon>Ecdysozoa</taxon>
        <taxon>Nematoda</taxon>
        <taxon>Chromadorea</taxon>
        <taxon>Rhabditida</taxon>
        <taxon>Rhabditina</taxon>
        <taxon>Rhabditomorpha</taxon>
        <taxon>Rhabditoidea</taxon>
        <taxon>Rhabditidae</taxon>
        <taxon>Peloderinae</taxon>
        <taxon>Caenorhabditis</taxon>
    </lineage>
</organism>
<dbReference type="Pfam" id="PF19030">
    <property type="entry name" value="TSP1_ADAMTS"/>
    <property type="match status" value="5"/>
</dbReference>
<dbReference type="SMART" id="SM00409">
    <property type="entry name" value="IG"/>
    <property type="match status" value="1"/>
</dbReference>
<evidence type="ECO:0000256" key="14">
    <source>
        <dbReference type="ARBA" id="ARBA00061693"/>
    </source>
</evidence>
<dbReference type="EMBL" id="HE601305">
    <property type="protein sequence ID" value="CAP37553.1"/>
    <property type="molecule type" value="Genomic_DNA"/>
</dbReference>
<keyword evidence="10" id="KW-0654">Proteoglycan</keyword>
<evidence type="ECO:0000256" key="1">
    <source>
        <dbReference type="ARBA" id="ARBA00004302"/>
    </source>
</evidence>
<dbReference type="InterPro" id="IPR007110">
    <property type="entry name" value="Ig-like_dom"/>
</dbReference>
<dbReference type="SUPFAM" id="SSF57362">
    <property type="entry name" value="BPTI-like"/>
    <property type="match status" value="11"/>
</dbReference>
<dbReference type="GO" id="GO:0005604">
    <property type="term" value="C:basement membrane"/>
    <property type="evidence" value="ECO:0007669"/>
    <property type="project" value="UniProtKB-SubCell"/>
</dbReference>
<dbReference type="PRINTS" id="PR00759">
    <property type="entry name" value="BASICPTASE"/>
</dbReference>
<dbReference type="KEGG" id="cbr:CBG_20566"/>
<dbReference type="FunFam" id="2.60.120.830:FF:000001">
    <property type="entry name" value="A disintegrin and metalloproteinase with thrombospondin motifs 1"/>
    <property type="match status" value="1"/>
</dbReference>
<evidence type="ECO:0000256" key="18">
    <source>
        <dbReference type="SAM" id="SignalP"/>
    </source>
</evidence>
<feature type="domain" description="BPTI/Kunitz inhibitor" evidence="19">
    <location>
        <begin position="1374"/>
        <end position="1424"/>
    </location>
</feature>
<evidence type="ECO:0000256" key="2">
    <source>
        <dbReference type="ARBA" id="ARBA00022473"/>
    </source>
</evidence>
<dbReference type="InterPro" id="IPR010909">
    <property type="entry name" value="PLAC"/>
</dbReference>
<dbReference type="FunFam" id="4.10.410.10:FF:000017">
    <property type="entry name" value="papilin isoform X2"/>
    <property type="match status" value="2"/>
</dbReference>
<dbReference type="PANTHER" id="PTHR10083:SF374">
    <property type="entry name" value="BPTI_KUNITZ INHIBITOR DOMAIN-CONTAINING PROTEIN"/>
    <property type="match status" value="1"/>
</dbReference>
<dbReference type="InterPro" id="IPR036179">
    <property type="entry name" value="Ig-like_dom_sf"/>
</dbReference>
<dbReference type="InterPro" id="IPR000884">
    <property type="entry name" value="TSP1_rpt"/>
</dbReference>
<feature type="compositionally biased region" description="Low complexity" evidence="17">
    <location>
        <begin position="1331"/>
        <end position="1361"/>
    </location>
</feature>
<evidence type="ECO:0000256" key="11">
    <source>
        <dbReference type="ARBA" id="ARBA00023157"/>
    </source>
</evidence>
<dbReference type="GO" id="GO:0004867">
    <property type="term" value="F:serine-type endopeptidase inhibitor activity"/>
    <property type="evidence" value="ECO:0007669"/>
    <property type="project" value="UniProtKB-KW"/>
</dbReference>
<feature type="compositionally biased region" description="Low complexity" evidence="17">
    <location>
        <begin position="1242"/>
        <end position="1263"/>
    </location>
</feature>
<dbReference type="InterPro" id="IPR002223">
    <property type="entry name" value="Kunitz_BPTI"/>
</dbReference>
<dbReference type="Pfam" id="PF00014">
    <property type="entry name" value="Kunitz_BPTI"/>
    <property type="match status" value="11"/>
</dbReference>
<evidence type="ECO:0000256" key="8">
    <source>
        <dbReference type="ARBA" id="ARBA00022869"/>
    </source>
</evidence>
<dbReference type="InterPro" id="IPR013273">
    <property type="entry name" value="ADAMTS/ADAMTS-like"/>
</dbReference>
<evidence type="ECO:0000259" key="20">
    <source>
        <dbReference type="PROSITE" id="PS50835"/>
    </source>
</evidence>
<evidence type="ECO:0000256" key="12">
    <source>
        <dbReference type="ARBA" id="ARBA00023180"/>
    </source>
</evidence>
<feature type="domain" description="PLAC" evidence="21">
    <location>
        <begin position="2114"/>
        <end position="2153"/>
    </location>
</feature>
<feature type="disulfide bond" evidence="16">
    <location>
        <begin position="91"/>
        <end position="121"/>
    </location>
</feature>
<dbReference type="InterPro" id="IPR003598">
    <property type="entry name" value="Ig_sub2"/>
</dbReference>
<evidence type="ECO:0000256" key="9">
    <source>
        <dbReference type="ARBA" id="ARBA00022900"/>
    </source>
</evidence>
<dbReference type="CTD" id="8577575"/>
<dbReference type="InterPro" id="IPR010294">
    <property type="entry name" value="ADAMTS_spacer1"/>
</dbReference>
<dbReference type="InterPro" id="IPR050098">
    <property type="entry name" value="TFPI/VKTCI-like"/>
</dbReference>
<keyword evidence="8" id="KW-0084">Basement membrane</keyword>
<dbReference type="CDD" id="cd22637">
    <property type="entry name" value="Kunitz_papilin_mig6-like"/>
    <property type="match status" value="1"/>
</dbReference>
<dbReference type="GO" id="GO:0016477">
    <property type="term" value="P:cell migration"/>
    <property type="evidence" value="ECO:0007669"/>
    <property type="project" value="UniProtKB-ARBA"/>
</dbReference>
<dbReference type="CDD" id="cd22638">
    <property type="entry name" value="Kunitz_amblin-like"/>
    <property type="match status" value="1"/>
</dbReference>
<dbReference type="Gene3D" id="2.20.100.10">
    <property type="entry name" value="Thrombospondin type-1 (TSP1) repeat"/>
    <property type="match status" value="6"/>
</dbReference>
<dbReference type="Gene3D" id="4.10.410.10">
    <property type="entry name" value="Pancreatic trypsin inhibitor Kunitz domain"/>
    <property type="match status" value="11"/>
</dbReference>
<feature type="domain" description="BPTI/Kunitz inhibitor" evidence="19">
    <location>
        <begin position="1787"/>
        <end position="1837"/>
    </location>
</feature>
<accession>A8XY36</accession>
<dbReference type="PROSITE" id="PS50835">
    <property type="entry name" value="IG_LIKE"/>
    <property type="match status" value="1"/>
</dbReference>
<dbReference type="HOGENOM" id="CLU_000391_0_0_1"/>
<dbReference type="PRINTS" id="PR01857">
    <property type="entry name" value="ADAMTSFAMILY"/>
</dbReference>
<evidence type="ECO:0000256" key="13">
    <source>
        <dbReference type="ARBA" id="ARBA00023319"/>
    </source>
</evidence>
<dbReference type="Gene3D" id="2.60.120.830">
    <property type="match status" value="1"/>
</dbReference>
<dbReference type="Pfam" id="PF08686">
    <property type="entry name" value="PLAC"/>
    <property type="match status" value="1"/>
</dbReference>
<keyword evidence="7" id="KW-0677">Repeat</keyword>
<feature type="domain" description="Ig-like" evidence="20">
    <location>
        <begin position="1980"/>
        <end position="2061"/>
    </location>
</feature>
<dbReference type="RefSeq" id="XP_002635580.1">
    <property type="nucleotide sequence ID" value="XM_002635534.1"/>
</dbReference>
<dbReference type="InParanoid" id="A8XY36"/>
<keyword evidence="3" id="KW-0964">Secreted</keyword>
<keyword evidence="6 18" id="KW-0732">Signal</keyword>
<dbReference type="PROSITE" id="PS00280">
    <property type="entry name" value="BPTI_KUNITZ_1"/>
    <property type="match status" value="8"/>
</dbReference>
<dbReference type="FunFam" id="4.10.410.10:FF:000052">
    <property type="entry name" value="CBN-PPN-1 protein"/>
    <property type="match status" value="1"/>
</dbReference>
<dbReference type="FunFam" id="2.20.100.10:FF:000005">
    <property type="entry name" value="ADAM metallopeptidase with thrombospondin type 1 motif 9"/>
    <property type="match status" value="1"/>
</dbReference>
<feature type="domain" description="BPTI/Kunitz inhibitor" evidence="19">
    <location>
        <begin position="1504"/>
        <end position="1554"/>
    </location>
</feature>
<feature type="domain" description="BPTI/Kunitz inhibitor" evidence="19">
    <location>
        <begin position="1150"/>
        <end position="1202"/>
    </location>
</feature>
<dbReference type="InterPro" id="IPR013783">
    <property type="entry name" value="Ig-like_fold"/>
</dbReference>
<dbReference type="InterPro" id="IPR020901">
    <property type="entry name" value="Prtase_inh_Kunz-CS"/>
</dbReference>
<feature type="signal peptide" evidence="18">
    <location>
        <begin position="1"/>
        <end position="19"/>
    </location>
</feature>
<evidence type="ECO:0000259" key="19">
    <source>
        <dbReference type="PROSITE" id="PS50279"/>
    </source>
</evidence>
<sequence length="2157" mass="236322">MRLLLISAALLLCSVPTWAFSLSSFFGSNNNAQKPYLHPNSPPEREPTRMKRQAYQVYVDGDSSVTVDKSGQKETGNWGPWQPENECSRSCGGGVQLEKRQCSGDCTGPSARYISCNLDACESGSDFRAEQCAKFNDEALDGNYHKWSPYKGKNKCELVCKPESGNFYYKWADKVVDGTKCDSKSNDICVDGECLPVGCDGKLGSSLKYDKCGKCDGDGSTCKTIEGRFDERNLSPGYHDIIKLPEGATNIKISEARKSTNNLALKNGSDHFYLNGNGLIQVEKEVEVGGTIFVYDDAEPETLSAQGPLSEELTVALLFRKGSRDTAIKYEFSIPLEEEVDYMYKFDSWTPCSVTCGKGVQTRNLYCIDGKSKGRVEDGLCEENNATKPEFEKSCETVDCAAEWFTGDWESCSSTCGDQGQQYRVVYCHQVYANGRRVTVDDGNCTVERPAVKQTCNRFACPEWQAGPWSACSEKCGDAFQYRSVTCRSEKEGEEGKLLAADACPSDEKEKFDTERTCNLGPCEGLTFVTGDWNLCTRCNDTEETRDVTCKDSQGRAYPLEKCLVDNSTELPTDTRSCATQPPCVYEWTVSEWSKCTTTCGHGHKTRRVICAIHQNGGLEVVDEGHCQAEKPEAKTNCTNEEKCTGTWYSSSWSECTAECGGGSQERVAVCLNYDKKPVPEWCDEAVKPSEKQDCNVDACPTCEDSEFGCCPDNTTFATGEFNFGCSNCSETEFGCCADNVTVATGPNSKGCEEFVESPLNLEADVAAADAVEASGDAPDALCSVTNENGEAADVECATIAPITALLEDVFGNETDAASNETLHCSKSEFGCCPDWFTAATGKNNEGCPSFILGGCNETQFGCCHDEVTLARGPNLEGCGEPSCAASLYGCCKDRKTIAFGPHYSGCERSSFPCELSDFGCCPDGETAALGKNGTGCGENCLTTKFGCCPDGKTTAKGSHNEGCGCEFAQYGCCPDGKSVAKGAGFYGCPESCAQSQFGCCPDGKTRARGENKEGCPCQYTRYGCCPDGETTALGPRNDGCDNCRYAKHGCCEDGETKALGPDRAGCPATTTPPFLMGGTVAPHKIVACNQSQESGTVCGSGYKLAWHYDTTEGRCNQFWYGGCGGNDNNFATQEMCETICVEPPSKGRCYLPRVDGPLRCDQLQPRYYYDHTKKHCVAFWWRGCLGNANNFNSFEECSMFCKDVGPYDEPTTAAPPAPQNIQQQYVPTPQPQEIDIVSDDQSQQQPQPQQPQQPAAPQQPRQSMEDICRSRQDAGPCETYSDQWFYNAFSQQCETFTYGGCGGNLNRFRTKDECERRCFFVHGGQPSSEQAQPAQAAAPAAPAAAATNIVSPPQQPQSSPVVIPSNNKQREACHLNVDQGRCKGAFDSWYYEVATGSCVSFKYTGCGGNANRFPSKDQCEQLCLKPVETDIIPSISDGPAGSNSVCDEAKDTGPCTNFATKWYYNQADGTCNRFHYGGCQGTNNRFDNEQQCKAACQNHKDACSLPKVQGPCSGKHSYYYFNSANQQCETFVYGGCLGNTNRFATIEECNARCSQRSTTTTTELPSLLLLQEDPQPHPAFSLKHSFAHSRRRDAPYARSVSARHHSAGSSQIEHIDCYAVPDVGSCADYQLVWHYSATSNSCRQFYYGGCAGNTNRFADKEKCETSCVSKIEERVESVSEASKALEDVSFTDTRHDGHFGYHDANRDPEEEEAEYVVVDTGALPELCMLPEQRGSCYDHILRWRYDSERSQCVSFMYSGCSPNANHFTSEETCERACGKWRNSAVCEMPAEHGDCQLAIPKWYHDSTTKQCKMMMWTGCGGNGNSFSSKADCESLCRIESSWTNTTDFCTLERNAGPCTDSISMWYFDHSEQDCKPFTYGGCRGNQNRFVSKEQCLQSCRDKSSEDTCTLRPEPGPCRLGLEKYFYDPVTQSCHMFHYGGCEGNANRFDSELDCFRQCSSVKAEAGVERMAQLTSATTPVIYIVDKNPLYVGMTFRIRCNGHGVTPITWYKNGGLLQFGTRITEENDDTLEIVDSLTSDAGIYTCIAGQESQMSDGVEVVIKRAIGGRTTIRPMLTPAPNFVMGTPPTPRPSTSARPHSTVATVSNALIRRTTTKACVDVGNTSTCDLIVKNGLCEKKRYGTFCCHTCTKIHSFKF</sequence>
<evidence type="ECO:0000256" key="15">
    <source>
        <dbReference type="ARBA" id="ARBA00074534"/>
    </source>
</evidence>
<protein>
    <recommendedName>
        <fullName evidence="15">Papilin</fullName>
    </recommendedName>
</protein>
<dbReference type="Pfam" id="PF00090">
    <property type="entry name" value="TSP_1"/>
    <property type="match status" value="1"/>
</dbReference>
<feature type="domain" description="BPTI/Kunitz inhibitor" evidence="19">
    <location>
        <begin position="1618"/>
        <end position="1668"/>
    </location>
</feature>
<evidence type="ECO:0000313" key="23">
    <source>
        <dbReference type="Proteomes" id="UP000008549"/>
    </source>
</evidence>
<evidence type="ECO:0000256" key="16">
    <source>
        <dbReference type="PIRSR" id="PIRSR613273-3"/>
    </source>
</evidence>
<dbReference type="SMART" id="SM00209">
    <property type="entry name" value="TSP1"/>
    <property type="match status" value="7"/>
</dbReference>
<dbReference type="GO" id="GO:0009653">
    <property type="term" value="P:anatomical structure morphogenesis"/>
    <property type="evidence" value="ECO:0007669"/>
    <property type="project" value="UniProtKB-ARBA"/>
</dbReference>
<dbReference type="GeneID" id="8577575"/>
<dbReference type="Gene3D" id="2.60.40.10">
    <property type="entry name" value="Immunoglobulins"/>
    <property type="match status" value="1"/>
</dbReference>
<dbReference type="InterPro" id="IPR003599">
    <property type="entry name" value="Ig_sub"/>
</dbReference>
<feature type="domain" description="BPTI/Kunitz inhibitor" evidence="19">
    <location>
        <begin position="1089"/>
        <end position="1141"/>
    </location>
</feature>
<feature type="domain" description="BPTI/Kunitz inhibitor" evidence="19">
    <location>
        <begin position="1269"/>
        <end position="1319"/>
    </location>
</feature>
<dbReference type="CDD" id="cd00109">
    <property type="entry name" value="Kunitz-type"/>
    <property type="match status" value="7"/>
</dbReference>
<feature type="domain" description="BPTI/Kunitz inhibitor" evidence="19">
    <location>
        <begin position="1909"/>
        <end position="1959"/>
    </location>
</feature>
<name>A8XY36_CAEBR</name>
<evidence type="ECO:0000313" key="22">
    <source>
        <dbReference type="EMBL" id="CAP37553.1"/>
    </source>
</evidence>